<feature type="compositionally biased region" description="Low complexity" evidence="1">
    <location>
        <begin position="491"/>
        <end position="526"/>
    </location>
</feature>
<name>A0A1N7QGW6_9RHOB</name>
<feature type="signal peptide" evidence="2">
    <location>
        <begin position="1"/>
        <end position="23"/>
    </location>
</feature>
<dbReference type="STRING" id="453582.SAMN05421580_11925"/>
<feature type="compositionally biased region" description="Gly residues" evidence="1">
    <location>
        <begin position="527"/>
        <end position="536"/>
    </location>
</feature>
<reference evidence="4" key="1">
    <citation type="submission" date="2017-01" db="EMBL/GenBank/DDBJ databases">
        <authorList>
            <person name="Varghese N."/>
            <person name="Submissions S."/>
        </authorList>
    </citation>
    <scope>NUCLEOTIDE SEQUENCE [LARGE SCALE GENOMIC DNA]</scope>
    <source>
        <strain evidence="4">DSM 19945</strain>
    </source>
</reference>
<feature type="chain" id="PRO_5009943994" evidence="2">
    <location>
        <begin position="24"/>
        <end position="699"/>
    </location>
</feature>
<protein>
    <submittedName>
        <fullName evidence="3">Uncharacterized protein</fullName>
    </submittedName>
</protein>
<dbReference type="Proteomes" id="UP000186221">
    <property type="component" value="Unassembled WGS sequence"/>
</dbReference>
<sequence length="699" mass="73629">MRRFHRGVVPLLALLGMAPGALAQQAAPKPPEPFVPVAVPADWVAARFEGLDLRRPPEFTPMDEDRDSRTWGKLDEVAKRGFILRLEFDDSPERRIKRDGGVERGAVVMPDGHVFRRWQMIAPPDAGVKGEVELLVSDLPIRGDEKLSIDLMAVNADIAEMRPVFASFVSGLILPPPGTPLRRDIFGGIVQLPLDGGWSGLRSSDSDDLRLHADDLEGQIEIARGAAQTGPMPIATPGQPVRFMGQNAQIFAFEDGAQTRDDGTGQSGQGRVVVLETCLPDGAAISFVFGGMPGFYHDARLTAPFAGGRIALPEGARPCAPGVLPAGASPAISSAAARPEVLPPFDVPAPGAGVPRAEGQALGGLFDYRLPPGWEVTRPDTGSRIEFAGAGVRVVLARAAALRAPGGPAALLPTSSFARSDMILGWPTRRHHIADGAHAIRVYLYDHCLGGGEEPFGLAFIGPGAFFESDAFGTLTRGLRLNMPDDIRPCPEAALAPGGAAAEAEATAQQPPAQTGPVTQQTATVAGGAGGVGGGAQTPADAPPPPASPPQQGDDPDLFLPGPAGYALYRNGRYGTHISFPASYFQPDAPPDSGDGRSFTSIDGWARFYVFAQYNAEGLDARSRMARDIEAHGSASYQASGPGWYVISGVIGTDTYYRRATETLSGLIQVFEISYPAARKSEFDPVASYMAASFGSGSD</sequence>
<accession>A0A1N7QGW6</accession>
<gene>
    <name evidence="3" type="ORF">SAMN05421580_11925</name>
</gene>
<evidence type="ECO:0000313" key="3">
    <source>
        <dbReference type="EMBL" id="SIT22151.1"/>
    </source>
</evidence>
<evidence type="ECO:0000313" key="4">
    <source>
        <dbReference type="Proteomes" id="UP000186221"/>
    </source>
</evidence>
<proteinExistence type="predicted"/>
<organism evidence="3 4">
    <name type="scientific">Rhodobacter aestuarii</name>
    <dbReference type="NCBI Taxonomy" id="453582"/>
    <lineage>
        <taxon>Bacteria</taxon>
        <taxon>Pseudomonadati</taxon>
        <taxon>Pseudomonadota</taxon>
        <taxon>Alphaproteobacteria</taxon>
        <taxon>Rhodobacterales</taxon>
        <taxon>Rhodobacter group</taxon>
        <taxon>Rhodobacter</taxon>
    </lineage>
</organism>
<dbReference type="RefSeq" id="WP_076486483.1">
    <property type="nucleotide sequence ID" value="NZ_FTOG01000019.1"/>
</dbReference>
<feature type="region of interest" description="Disordered" evidence="1">
    <location>
        <begin position="490"/>
        <end position="562"/>
    </location>
</feature>
<keyword evidence="4" id="KW-1185">Reference proteome</keyword>
<dbReference type="AlphaFoldDB" id="A0A1N7QGW6"/>
<evidence type="ECO:0000256" key="2">
    <source>
        <dbReference type="SAM" id="SignalP"/>
    </source>
</evidence>
<evidence type="ECO:0000256" key="1">
    <source>
        <dbReference type="SAM" id="MobiDB-lite"/>
    </source>
</evidence>
<dbReference type="EMBL" id="FTOG01000019">
    <property type="protein sequence ID" value="SIT22151.1"/>
    <property type="molecule type" value="Genomic_DNA"/>
</dbReference>
<keyword evidence="2" id="KW-0732">Signal</keyword>
<dbReference type="OrthoDB" id="5540942at2"/>